<evidence type="ECO:0000256" key="1">
    <source>
        <dbReference type="ARBA" id="ARBA00005254"/>
    </source>
</evidence>
<name>A0A7Y6TYN1_9BURK</name>
<dbReference type="Gene3D" id="1.10.12.10">
    <property type="entry name" value="Lyase 2-enoyl-coa Hydratase, Chain A, domain 2"/>
    <property type="match status" value="1"/>
</dbReference>
<dbReference type="RefSeq" id="WP_176071121.1">
    <property type="nucleotide sequence ID" value="NZ_JABWMJ010000012.1"/>
</dbReference>
<dbReference type="AlphaFoldDB" id="A0A7Y6TYN1"/>
<dbReference type="PANTHER" id="PTHR42964">
    <property type="entry name" value="ENOYL-COA HYDRATASE"/>
    <property type="match status" value="1"/>
</dbReference>
<proteinExistence type="inferred from homology"/>
<dbReference type="NCBIfam" id="NF005700">
    <property type="entry name" value="PRK07511.1"/>
    <property type="match status" value="1"/>
</dbReference>
<dbReference type="GO" id="GO:0016853">
    <property type="term" value="F:isomerase activity"/>
    <property type="evidence" value="ECO:0007669"/>
    <property type="project" value="UniProtKB-KW"/>
</dbReference>
<dbReference type="InterPro" id="IPR014748">
    <property type="entry name" value="Enoyl-CoA_hydra_C"/>
</dbReference>
<comment type="similarity">
    <text evidence="1 2">Belongs to the enoyl-CoA hydratase/isomerase family.</text>
</comment>
<dbReference type="Proteomes" id="UP000529637">
    <property type="component" value="Unassembled WGS sequence"/>
</dbReference>
<organism evidence="3 4">
    <name type="scientific">Piscinibacter koreensis</name>
    <dbReference type="NCBI Taxonomy" id="2742824"/>
    <lineage>
        <taxon>Bacteria</taxon>
        <taxon>Pseudomonadati</taxon>
        <taxon>Pseudomonadota</taxon>
        <taxon>Betaproteobacteria</taxon>
        <taxon>Burkholderiales</taxon>
        <taxon>Sphaerotilaceae</taxon>
        <taxon>Piscinibacter</taxon>
    </lineage>
</organism>
<dbReference type="InterPro" id="IPR001753">
    <property type="entry name" value="Enoyl-CoA_hydra/iso"/>
</dbReference>
<dbReference type="InterPro" id="IPR029045">
    <property type="entry name" value="ClpP/crotonase-like_dom_sf"/>
</dbReference>
<gene>
    <name evidence="3" type="ORF">HQN59_21235</name>
</gene>
<dbReference type="EMBL" id="JABWMJ010000012">
    <property type="protein sequence ID" value="NUZ08282.1"/>
    <property type="molecule type" value="Genomic_DNA"/>
</dbReference>
<keyword evidence="3" id="KW-0413">Isomerase</keyword>
<evidence type="ECO:0000313" key="4">
    <source>
        <dbReference type="Proteomes" id="UP000529637"/>
    </source>
</evidence>
<dbReference type="CDD" id="cd06558">
    <property type="entry name" value="crotonase-like"/>
    <property type="match status" value="1"/>
</dbReference>
<sequence>MPSELLTERIGPVLVLTISDPATRNTLSAQVISAGIESLGVAESDPAVRVVVLRGAGDHFCAGGNVSGLIERRAAGRDTQRQMIDRLHQLVEAIRVFPKPVIAAVEGAAAGAGFGLALAADMIVASREARFMLSYAKLGLSPDAGTSWHLLQSLPRALVQQLVWLADPVPVATLHAMGLVNAVAEPGSALTDSMAIAERLCAMAPNALASAKELVNQAPGRTLNQQLACEREHFIDNLFHPNGDEGLRAFIAKRPPEFSSP</sequence>
<accession>A0A7Y6TYN1</accession>
<dbReference type="InterPro" id="IPR018376">
    <property type="entry name" value="Enoyl-CoA_hyd/isom_CS"/>
</dbReference>
<keyword evidence="4" id="KW-1185">Reference proteome</keyword>
<protein>
    <submittedName>
        <fullName evidence="3">Enoyl-CoA hydratase/isomerase family protein</fullName>
    </submittedName>
</protein>
<dbReference type="SUPFAM" id="SSF52096">
    <property type="entry name" value="ClpP/crotonase"/>
    <property type="match status" value="1"/>
</dbReference>
<dbReference type="PANTHER" id="PTHR42964:SF1">
    <property type="entry name" value="POLYKETIDE BIOSYNTHESIS ENOYL-COA HYDRATASE PKSH-RELATED"/>
    <property type="match status" value="1"/>
</dbReference>
<evidence type="ECO:0000313" key="3">
    <source>
        <dbReference type="EMBL" id="NUZ08282.1"/>
    </source>
</evidence>
<dbReference type="NCBIfam" id="NF046063">
    <property type="entry name" value="oxepin_alt"/>
    <property type="match status" value="1"/>
</dbReference>
<dbReference type="Gene3D" id="3.90.226.10">
    <property type="entry name" value="2-enoyl-CoA Hydratase, Chain A, domain 1"/>
    <property type="match status" value="1"/>
</dbReference>
<reference evidence="3 4" key="1">
    <citation type="submission" date="2020-06" db="EMBL/GenBank/DDBJ databases">
        <title>Schlegella sp. ID0723 isolated from air conditioner.</title>
        <authorList>
            <person name="Kim D.Y."/>
            <person name="Kim D.-U."/>
        </authorList>
    </citation>
    <scope>NUCLEOTIDE SEQUENCE [LARGE SCALE GENOMIC DNA]</scope>
    <source>
        <strain evidence="3 4">ID0723</strain>
    </source>
</reference>
<dbReference type="InterPro" id="IPR051683">
    <property type="entry name" value="Enoyl-CoA_Hydratase/Isomerase"/>
</dbReference>
<comment type="caution">
    <text evidence="3">The sequence shown here is derived from an EMBL/GenBank/DDBJ whole genome shotgun (WGS) entry which is preliminary data.</text>
</comment>
<dbReference type="Pfam" id="PF00378">
    <property type="entry name" value="ECH_1"/>
    <property type="match status" value="1"/>
</dbReference>
<evidence type="ECO:0000256" key="2">
    <source>
        <dbReference type="RuleBase" id="RU003707"/>
    </source>
</evidence>
<dbReference type="PROSITE" id="PS00166">
    <property type="entry name" value="ENOYL_COA_HYDRATASE"/>
    <property type="match status" value="1"/>
</dbReference>